<keyword evidence="5 20" id="KW-0732">Signal</keyword>
<dbReference type="eggNOG" id="KOG1054">
    <property type="taxonomic scope" value="Eukaryota"/>
</dbReference>
<keyword evidence="24" id="KW-1185">Reference proteome</keyword>
<feature type="transmembrane region" description="Helical" evidence="19">
    <location>
        <begin position="658"/>
        <end position="680"/>
    </location>
</feature>
<dbReference type="GO" id="GO:0045211">
    <property type="term" value="C:postsynaptic membrane"/>
    <property type="evidence" value="ECO:0007669"/>
    <property type="project" value="UniProtKB-SubCell"/>
</dbReference>
<keyword evidence="14" id="KW-0407">Ion channel</keyword>
<dbReference type="FunFam" id="3.40.190.10:FF:000001">
    <property type="entry name" value="Glutamate receptor ionotropic, kainate 2"/>
    <property type="match status" value="1"/>
</dbReference>
<feature type="site" description="Interaction with the cone snail toxin Con-ikot-ikot" evidence="17">
    <location>
        <position position="714"/>
    </location>
</feature>
<feature type="domain" description="Ionotropic glutamate receptor L-glutamate and glycine-binding" evidence="22">
    <location>
        <begin position="458"/>
        <end position="527"/>
    </location>
</feature>
<feature type="binding site" evidence="16">
    <location>
        <position position="538"/>
    </location>
    <ligand>
        <name>L-glutamate</name>
        <dbReference type="ChEBI" id="CHEBI:29985"/>
    </ligand>
</feature>
<evidence type="ECO:0000256" key="2">
    <source>
        <dbReference type="ARBA" id="ARBA00022448"/>
    </source>
</evidence>
<dbReference type="InterPro" id="IPR001320">
    <property type="entry name" value="Iontro_rcpt_C"/>
</dbReference>
<dbReference type="EMBL" id="CAEY01000048">
    <property type="status" value="NOT_ANNOTATED_CDS"/>
    <property type="molecule type" value="Genomic_DNA"/>
</dbReference>
<feature type="domain" description="Ionotropic glutamate receptor C-terminal" evidence="21">
    <location>
        <begin position="448"/>
        <end position="822"/>
    </location>
</feature>
<keyword evidence="4 19" id="KW-0812">Transmembrane</keyword>
<feature type="binding site" evidence="16">
    <location>
        <position position="758"/>
    </location>
    <ligand>
        <name>L-glutamate</name>
        <dbReference type="ChEBI" id="CHEBI:29985"/>
    </ligand>
</feature>
<dbReference type="STRING" id="32264.T1KG80"/>
<dbReference type="Gene3D" id="3.40.50.2300">
    <property type="match status" value="2"/>
</dbReference>
<dbReference type="SUPFAM" id="SSF53850">
    <property type="entry name" value="Periplasmic binding protein-like II"/>
    <property type="match status" value="1"/>
</dbReference>
<evidence type="ECO:0000256" key="15">
    <source>
        <dbReference type="ARBA" id="ARBA00034104"/>
    </source>
</evidence>
<feature type="site" description="Crucial to convey clamshell closure to channel opening" evidence="17">
    <location>
        <position position="687"/>
    </location>
</feature>
<dbReference type="Pfam" id="PF00060">
    <property type="entry name" value="Lig_chan"/>
    <property type="match status" value="1"/>
</dbReference>
<dbReference type="PANTHER" id="PTHR18966">
    <property type="entry name" value="IONOTROPIC GLUTAMATE RECEPTOR"/>
    <property type="match status" value="1"/>
</dbReference>
<evidence type="ECO:0000256" key="12">
    <source>
        <dbReference type="ARBA" id="ARBA00023257"/>
    </source>
</evidence>
<evidence type="ECO:0000256" key="14">
    <source>
        <dbReference type="ARBA" id="ARBA00023303"/>
    </source>
</evidence>
<dbReference type="InterPro" id="IPR019594">
    <property type="entry name" value="Glu/Gly-bd"/>
</dbReference>
<evidence type="ECO:0000256" key="6">
    <source>
        <dbReference type="ARBA" id="ARBA00022989"/>
    </source>
</evidence>
<dbReference type="FunFam" id="3.40.190.10:FF:000060">
    <property type="entry name" value="Glutamate receptor ionotropic, kainate 1"/>
    <property type="match status" value="1"/>
</dbReference>
<feature type="disulfide bond" evidence="18">
    <location>
        <begin position="84"/>
        <end position="360"/>
    </location>
</feature>
<keyword evidence="18" id="KW-1015">Disulfide bond</keyword>
<dbReference type="PRINTS" id="PR00177">
    <property type="entry name" value="NMDARECEPTOR"/>
</dbReference>
<protein>
    <recommendedName>
        <fullName evidence="25">Glutamate receptor</fullName>
    </recommendedName>
</protein>
<evidence type="ECO:0000256" key="17">
    <source>
        <dbReference type="PIRSR" id="PIRSR601508-2"/>
    </source>
</evidence>
<dbReference type="SMART" id="SM00079">
    <property type="entry name" value="PBPe"/>
    <property type="match status" value="1"/>
</dbReference>
<dbReference type="Proteomes" id="UP000015104">
    <property type="component" value="Unassembled WGS sequence"/>
</dbReference>
<feature type="disulfide bond" evidence="18">
    <location>
        <begin position="771"/>
        <end position="826"/>
    </location>
</feature>
<keyword evidence="8" id="KW-0406">Ion transport</keyword>
<comment type="similarity">
    <text evidence="1">Belongs to the glutamate-gated ion channel (TC 1.A.10.1) family.</text>
</comment>
<evidence type="ECO:0000313" key="23">
    <source>
        <dbReference type="EnsemblMetazoa" id="tetur110g00050.1"/>
    </source>
</evidence>
<dbReference type="EMBL" id="CAEY01000049">
    <property type="status" value="NOT_ANNOTATED_CDS"/>
    <property type="molecule type" value="Genomic_DNA"/>
</dbReference>
<evidence type="ECO:0000256" key="3">
    <source>
        <dbReference type="ARBA" id="ARBA00022475"/>
    </source>
</evidence>
<dbReference type="InterPro" id="IPR028082">
    <property type="entry name" value="Peripla_BP_I"/>
</dbReference>
<organism evidence="23 24">
    <name type="scientific">Tetranychus urticae</name>
    <name type="common">Two-spotted spider mite</name>
    <dbReference type="NCBI Taxonomy" id="32264"/>
    <lineage>
        <taxon>Eukaryota</taxon>
        <taxon>Metazoa</taxon>
        <taxon>Ecdysozoa</taxon>
        <taxon>Arthropoda</taxon>
        <taxon>Chelicerata</taxon>
        <taxon>Arachnida</taxon>
        <taxon>Acari</taxon>
        <taxon>Acariformes</taxon>
        <taxon>Trombidiformes</taxon>
        <taxon>Prostigmata</taxon>
        <taxon>Eleutherengona</taxon>
        <taxon>Raphignathae</taxon>
        <taxon>Tetranychoidea</taxon>
        <taxon>Tetranychidae</taxon>
        <taxon>Tetranychus</taxon>
    </lineage>
</organism>
<feature type="binding site" evidence="16">
    <location>
        <position position="536"/>
    </location>
    <ligand>
        <name>L-glutamate</name>
        <dbReference type="ChEBI" id="CHEBI:29985"/>
    </ligand>
</feature>
<dbReference type="HOGENOM" id="CLU_007257_1_2_1"/>
<name>T1KG80_TETUR</name>
<evidence type="ECO:0000256" key="10">
    <source>
        <dbReference type="ARBA" id="ARBA00023170"/>
    </source>
</evidence>
<keyword evidence="7" id="KW-0770">Synapse</keyword>
<comment type="subcellular location">
    <subcellularLocation>
        <location evidence="15">Postsynaptic cell membrane</location>
        <topology evidence="15">Multi-pass membrane protein</topology>
    </subcellularLocation>
</comment>
<keyword evidence="10" id="KW-0675">Receptor</keyword>
<evidence type="ECO:0000259" key="21">
    <source>
        <dbReference type="SMART" id="SM00079"/>
    </source>
</evidence>
<reference evidence="23" key="2">
    <citation type="submission" date="2015-06" db="UniProtKB">
        <authorList>
            <consortium name="EnsemblMetazoa"/>
        </authorList>
    </citation>
    <scope>IDENTIFICATION</scope>
</reference>
<dbReference type="InterPro" id="IPR001508">
    <property type="entry name" value="Iono_Glu_rcpt_met"/>
</dbReference>
<dbReference type="EnsemblMetazoa" id="tetur110g00050.1">
    <property type="protein sequence ID" value="tetur110g00050.1"/>
    <property type="gene ID" value="tetur110g00050"/>
</dbReference>
<evidence type="ECO:0000256" key="9">
    <source>
        <dbReference type="ARBA" id="ARBA00023136"/>
    </source>
</evidence>
<keyword evidence="9 19" id="KW-0472">Membrane</keyword>
<evidence type="ECO:0008006" key="25">
    <source>
        <dbReference type="Google" id="ProtNLM"/>
    </source>
</evidence>
<dbReference type="AlphaFoldDB" id="T1KG80"/>
<evidence type="ECO:0000256" key="4">
    <source>
        <dbReference type="ARBA" id="ARBA00022692"/>
    </source>
</evidence>
<evidence type="ECO:0000256" key="18">
    <source>
        <dbReference type="PIRSR" id="PIRSR601508-3"/>
    </source>
</evidence>
<feature type="signal peptide" evidence="20">
    <location>
        <begin position="1"/>
        <end position="22"/>
    </location>
</feature>
<evidence type="ECO:0000313" key="24">
    <source>
        <dbReference type="Proteomes" id="UP000015104"/>
    </source>
</evidence>
<dbReference type="SMART" id="SM00918">
    <property type="entry name" value="Lig_chan-Glu_bd"/>
    <property type="match status" value="1"/>
</dbReference>
<dbReference type="Gene3D" id="3.40.190.10">
    <property type="entry name" value="Periplasmic binding protein-like II"/>
    <property type="match status" value="2"/>
</dbReference>
<evidence type="ECO:0000256" key="5">
    <source>
        <dbReference type="ARBA" id="ARBA00022729"/>
    </source>
</evidence>
<accession>T1KG80</accession>
<evidence type="ECO:0000256" key="7">
    <source>
        <dbReference type="ARBA" id="ARBA00023018"/>
    </source>
</evidence>
<keyword evidence="11" id="KW-0325">Glycoprotein</keyword>
<dbReference type="InterPro" id="IPR015683">
    <property type="entry name" value="Ionotropic_Glu_rcpt"/>
</dbReference>
<evidence type="ECO:0000256" key="11">
    <source>
        <dbReference type="ARBA" id="ARBA00023180"/>
    </source>
</evidence>
<evidence type="ECO:0000256" key="1">
    <source>
        <dbReference type="ARBA" id="ARBA00008685"/>
    </source>
</evidence>
<keyword evidence="12" id="KW-0628">Postsynaptic cell membrane</keyword>
<feature type="binding site" evidence="16">
    <location>
        <position position="709"/>
    </location>
    <ligand>
        <name>L-glutamate</name>
        <dbReference type="ChEBI" id="CHEBI:29985"/>
    </ligand>
</feature>
<proteinExistence type="inferred from homology"/>
<keyword evidence="2" id="KW-0813">Transport</keyword>
<evidence type="ECO:0000256" key="16">
    <source>
        <dbReference type="PIRSR" id="PIRSR601508-1"/>
    </source>
</evidence>
<dbReference type="Pfam" id="PF01094">
    <property type="entry name" value="ANF_receptor"/>
    <property type="match status" value="1"/>
</dbReference>
<feature type="binding site" evidence="16">
    <location>
        <position position="543"/>
    </location>
    <ligand>
        <name>L-glutamate</name>
        <dbReference type="ChEBI" id="CHEBI:29985"/>
    </ligand>
</feature>
<dbReference type="GO" id="GO:0007166">
    <property type="term" value="P:cell surface receptor signaling pathway"/>
    <property type="evidence" value="ECO:0007669"/>
    <property type="project" value="UniProtKB-ARBA"/>
</dbReference>
<evidence type="ECO:0000256" key="19">
    <source>
        <dbReference type="SAM" id="Phobius"/>
    </source>
</evidence>
<dbReference type="GO" id="GO:0022824">
    <property type="term" value="F:transmitter-gated monoatomic ion channel activity"/>
    <property type="evidence" value="ECO:0007669"/>
    <property type="project" value="UniProtKB-ARBA"/>
</dbReference>
<evidence type="ECO:0000256" key="20">
    <source>
        <dbReference type="SAM" id="SignalP"/>
    </source>
</evidence>
<feature type="chain" id="PRO_5004591474" description="Glutamate receptor" evidence="20">
    <location>
        <begin position="23"/>
        <end position="892"/>
    </location>
</feature>
<dbReference type="InterPro" id="IPR001828">
    <property type="entry name" value="ANF_lig-bd_rcpt"/>
</dbReference>
<keyword evidence="6 19" id="KW-1133">Transmembrane helix</keyword>
<dbReference type="Pfam" id="PF10613">
    <property type="entry name" value="Lig_chan-Glu_bd"/>
    <property type="match status" value="1"/>
</dbReference>
<evidence type="ECO:0000256" key="13">
    <source>
        <dbReference type="ARBA" id="ARBA00023286"/>
    </source>
</evidence>
<dbReference type="FunFam" id="1.10.287.70:FF:000067">
    <property type="entry name" value="glutamate receptor 2 isoform X1"/>
    <property type="match status" value="1"/>
</dbReference>
<reference evidence="24" key="1">
    <citation type="submission" date="2011-08" db="EMBL/GenBank/DDBJ databases">
        <authorList>
            <person name="Rombauts S."/>
        </authorList>
    </citation>
    <scope>NUCLEOTIDE SEQUENCE</scope>
    <source>
        <strain evidence="24">London</strain>
    </source>
</reference>
<keyword evidence="3" id="KW-1003">Cell membrane</keyword>
<keyword evidence="13" id="KW-1071">Ligand-gated ion channel</keyword>
<evidence type="ECO:0000256" key="8">
    <source>
        <dbReference type="ARBA" id="ARBA00023065"/>
    </source>
</evidence>
<dbReference type="CDD" id="cd06380">
    <property type="entry name" value="PBP1_iGluR_AMPA"/>
    <property type="match status" value="1"/>
</dbReference>
<feature type="transmembrane region" description="Helical" evidence="19">
    <location>
        <begin position="582"/>
        <end position="601"/>
    </location>
</feature>
<feature type="transmembrane region" description="Helical" evidence="19">
    <location>
        <begin position="841"/>
        <end position="868"/>
    </location>
</feature>
<dbReference type="SUPFAM" id="SSF53822">
    <property type="entry name" value="Periplasmic binding protein-like I"/>
    <property type="match status" value="1"/>
</dbReference>
<evidence type="ECO:0000259" key="22">
    <source>
        <dbReference type="SMART" id="SM00918"/>
    </source>
</evidence>
<feature type="binding site" evidence="16">
    <location>
        <position position="708"/>
    </location>
    <ligand>
        <name>L-glutamate</name>
        <dbReference type="ChEBI" id="CHEBI:29985"/>
    </ligand>
</feature>
<sequence length="892" mass="101937">MFNLIPCLTKFIILTLSTLNVSSTLQRHKIPIGGIFTPGSTELQSAFKYAITLHNKNESSRFQVEPITDVIDTNDPFRFTRQMCLQLSRGIFTLVTPIIGPSYEILVSYSNTFQMPFIHPGYPETNSQNIPNFGLNIRPEYLKAIADVIKLYRWTDIIYIYDSDDGERKRLIKLQHVFSILYSDGHTLHLRAVKRITNGTEGYSFLRAIEHKEKDAMKYVIVECDAKVAKEMISRHVRDIYMGRRNFHYFFTNLIMDQFYSPGMQIDEFGAINMTGFSIFNRNSTFFQTFISSWKALDPSQWPGAGNRYISADAALMFDGTRILLDALDRILTDRPNVFDANLRDNEVYNGNNPKPGINCAETYPALYWEHGRLIVQYLKQTNIEGLTGRIVFDDSSVRRNYSIDMIQTTMNSEVTKIAEWSEEEGMSSVQTNHHRAIQNNANYENKTFIVTSILDEPYLMFKKTGKDGVKYEGNDRFEGYCKDLADLLAEHLKINYTLQLVADYRYGSPDKNSPVGWNGMVGELIKQEADIAIAPLTITADRERVIDFTKPFQSLGISIMIKKPVTNNPSIFSFMNPLSPGIWMCIILSYFGVSVVMFIVSRFSPMECRVAHTHEGQTVLTNDFTLYNSLWFALGAIMQQGVDVCPRSYAGRIVGSVWWFFTLIIISSYTANLAAFLTVERMVTPINSADDLAKQTRVEYGVLKDASTMEFFKKSKIQVYSRMWEFMNSHPHVFVNSYKEGISRVRESEGNYAFLMESSAADYINHRQPCDTMKVGHNIHIKGYGVGTPLGSPLKTSLNLAILHLTEKGDLTRLEHKWWFDRSECKSSDSKESSKSSLTLYNVAGCFYILIAGLIISMIVAMIEYLWRSRRESERLKVGETLINNEMNTLN</sequence>
<dbReference type="Gene3D" id="1.10.287.70">
    <property type="match status" value="1"/>
</dbReference>